<dbReference type="OrthoDB" id="8235971at2"/>
<dbReference type="AlphaFoldDB" id="A0A5C5ZQ79"/>
<gene>
    <name evidence="1" type="ORF">Mal64_25790</name>
</gene>
<dbReference type="RefSeq" id="WP_146400691.1">
    <property type="nucleotide sequence ID" value="NZ_SJPQ01000002.1"/>
</dbReference>
<proteinExistence type="predicted"/>
<evidence type="ECO:0000313" key="2">
    <source>
        <dbReference type="Proteomes" id="UP000315440"/>
    </source>
</evidence>
<evidence type="ECO:0008006" key="3">
    <source>
        <dbReference type="Google" id="ProtNLM"/>
    </source>
</evidence>
<reference evidence="1 2" key="1">
    <citation type="submission" date="2019-02" db="EMBL/GenBank/DDBJ databases">
        <title>Deep-cultivation of Planctomycetes and their phenomic and genomic characterization uncovers novel biology.</title>
        <authorList>
            <person name="Wiegand S."/>
            <person name="Jogler M."/>
            <person name="Boedeker C."/>
            <person name="Pinto D."/>
            <person name="Vollmers J."/>
            <person name="Rivas-Marin E."/>
            <person name="Kohn T."/>
            <person name="Peeters S.H."/>
            <person name="Heuer A."/>
            <person name="Rast P."/>
            <person name="Oberbeckmann S."/>
            <person name="Bunk B."/>
            <person name="Jeske O."/>
            <person name="Meyerdierks A."/>
            <person name="Storesund J.E."/>
            <person name="Kallscheuer N."/>
            <person name="Luecker S."/>
            <person name="Lage O.M."/>
            <person name="Pohl T."/>
            <person name="Merkel B.J."/>
            <person name="Hornburger P."/>
            <person name="Mueller R.-W."/>
            <person name="Bruemmer F."/>
            <person name="Labrenz M."/>
            <person name="Spormann A.M."/>
            <person name="Op Den Camp H."/>
            <person name="Overmann J."/>
            <person name="Amann R."/>
            <person name="Jetten M.S.M."/>
            <person name="Mascher T."/>
            <person name="Medema M.H."/>
            <person name="Devos D.P."/>
            <person name="Kaster A.-K."/>
            <person name="Ovreas L."/>
            <person name="Rohde M."/>
            <person name="Galperin M.Y."/>
            <person name="Jogler C."/>
        </authorList>
    </citation>
    <scope>NUCLEOTIDE SEQUENCE [LARGE SCALE GENOMIC DNA]</scope>
    <source>
        <strain evidence="1 2">Mal64</strain>
    </source>
</reference>
<protein>
    <recommendedName>
        <fullName evidence="3">Guanylate cyclase domain-containing protein</fullName>
    </recommendedName>
</protein>
<organism evidence="1 2">
    <name type="scientific">Pseudobythopirellula maris</name>
    <dbReference type="NCBI Taxonomy" id="2527991"/>
    <lineage>
        <taxon>Bacteria</taxon>
        <taxon>Pseudomonadati</taxon>
        <taxon>Planctomycetota</taxon>
        <taxon>Planctomycetia</taxon>
        <taxon>Pirellulales</taxon>
        <taxon>Lacipirellulaceae</taxon>
        <taxon>Pseudobythopirellula</taxon>
    </lineage>
</organism>
<dbReference type="Proteomes" id="UP000315440">
    <property type="component" value="Unassembled WGS sequence"/>
</dbReference>
<comment type="caution">
    <text evidence="1">The sequence shown here is derived from an EMBL/GenBank/DDBJ whole genome shotgun (WGS) entry which is preliminary data.</text>
</comment>
<sequence length="225" mass="25990">MKDPEYVYAALLDILGYRAFLRRDEEKGAVEFRHTMESALSKLDDVGKDYSVQAISDTVIITRAEHNTGHEFIELVRKTIVAFLKEGVLVRGGITYNNHYKNGNVTYSPALTRAYEIENKEAIYPRVVVDENVLRMLERDDGTIPELSGKICRQNGVHWINILHGEDAQEIWDAAKKVYLESRDTLYRQESAHMKHWWLQEYLWSVANGEGEKLERYVSSPVVIE</sequence>
<accession>A0A5C5ZQ79</accession>
<evidence type="ECO:0000313" key="1">
    <source>
        <dbReference type="EMBL" id="TWT89087.1"/>
    </source>
</evidence>
<keyword evidence="2" id="KW-1185">Reference proteome</keyword>
<dbReference type="EMBL" id="SJPQ01000002">
    <property type="protein sequence ID" value="TWT89087.1"/>
    <property type="molecule type" value="Genomic_DNA"/>
</dbReference>
<name>A0A5C5ZQ79_9BACT</name>